<dbReference type="InterPro" id="IPR008979">
    <property type="entry name" value="Galactose-bd-like_sf"/>
</dbReference>
<dbReference type="PANTHER" id="PTHR38787">
    <property type="entry name" value="REGULATORY P DOMAIN-CONTAINING PROTEIN"/>
    <property type="match status" value="1"/>
</dbReference>
<sequence length="548" mass="57946">MRTTRRASRILMGAAAALAATLVVGAPAAQAHDPETEEGAAAIAAFMADHEPAERMAAITGAEVPCENGMAGDYPCQNVDLQSVLPLSDIGGGNGSDIWGWTDASTGKEYAIMGRTNGTAFVDVTTPTSPVYLGNLPSHNGTSSSWRDVKVYKNHAFVVADAISGHGMQVFDLTRLRGVSSPQTFTEDAHYDDFGPAHNIVINTDSGYAYAVGSDTCNAGPHIVDISTPKSPVAAGCVGGDGYTHDAQCVNYAGPDADYAGREICMNSNEDTLTIEDVTDKANPVRVSRTGYSGAAYTHQGWFTEDQRYFVLDDELDESNNVLDKKTKTYIFDVSDLDNPEHVGTHKSSVTAIDHNQYVKGDYVYQANYQAGLRILDVTQVGGGTLSEVAYFDIYPSGNAAEFNGAWSVYPYFDSGTVIISGIEQGLVVVKPDLTGGASTEFSSTESVRIKAGSTVTSAVEVSGIDGSAPTNLEVAPEITHRTPSALVIDLIAPDGGVYPLKADGEAPQPSYTVDASASPASGTWQLRITDTRNGGKPGELTSWSLRF</sequence>
<dbReference type="PROSITE" id="PS51318">
    <property type="entry name" value="TAT"/>
    <property type="match status" value="1"/>
</dbReference>
<dbReference type="InterPro" id="IPR027589">
    <property type="entry name" value="Choice_anch_B"/>
</dbReference>
<dbReference type="InterPro" id="IPR006311">
    <property type="entry name" value="TAT_signal"/>
</dbReference>
<dbReference type="InterPro" id="IPR013211">
    <property type="entry name" value="LVIVD"/>
</dbReference>
<feature type="domain" description="P/Homo B" evidence="4">
    <location>
        <begin position="430"/>
        <end position="548"/>
    </location>
</feature>
<dbReference type="InterPro" id="IPR002884">
    <property type="entry name" value="P_dom"/>
</dbReference>
<keyword evidence="6" id="KW-1185">Reference proteome</keyword>
<dbReference type="Pfam" id="PF08309">
    <property type="entry name" value="LVIVD"/>
    <property type="match status" value="1"/>
</dbReference>
<evidence type="ECO:0000313" key="5">
    <source>
        <dbReference type="EMBL" id="MFC6868572.1"/>
    </source>
</evidence>
<gene>
    <name evidence="5" type="ORF">ACFQGD_15645</name>
</gene>
<keyword evidence="2" id="KW-0378">Hydrolase</keyword>
<evidence type="ECO:0000259" key="4">
    <source>
        <dbReference type="PROSITE" id="PS51829"/>
    </source>
</evidence>
<keyword evidence="3" id="KW-0732">Signal</keyword>
<organism evidence="5 6">
    <name type="scientific">Haloechinothrix salitolerans</name>
    <dbReference type="NCBI Taxonomy" id="926830"/>
    <lineage>
        <taxon>Bacteria</taxon>
        <taxon>Bacillati</taxon>
        <taxon>Actinomycetota</taxon>
        <taxon>Actinomycetes</taxon>
        <taxon>Pseudonocardiales</taxon>
        <taxon>Pseudonocardiaceae</taxon>
        <taxon>Haloechinothrix</taxon>
    </lineage>
</organism>
<evidence type="ECO:0000313" key="6">
    <source>
        <dbReference type="Proteomes" id="UP001596337"/>
    </source>
</evidence>
<evidence type="ECO:0000256" key="3">
    <source>
        <dbReference type="SAM" id="SignalP"/>
    </source>
</evidence>
<evidence type="ECO:0000256" key="1">
    <source>
        <dbReference type="ARBA" id="ARBA00022670"/>
    </source>
</evidence>
<feature type="chain" id="PRO_5045181887" evidence="3">
    <location>
        <begin position="32"/>
        <end position="548"/>
    </location>
</feature>
<comment type="caution">
    <text evidence="5">The sequence shown here is derived from an EMBL/GenBank/DDBJ whole genome shotgun (WGS) entry which is preliminary data.</text>
</comment>
<dbReference type="PANTHER" id="PTHR38787:SF3">
    <property type="entry name" value="REGULATORY P DOMAIN-CONTAINING PROTEIN"/>
    <property type="match status" value="1"/>
</dbReference>
<dbReference type="Proteomes" id="UP001596337">
    <property type="component" value="Unassembled WGS sequence"/>
</dbReference>
<evidence type="ECO:0000256" key="2">
    <source>
        <dbReference type="ARBA" id="ARBA00022801"/>
    </source>
</evidence>
<accession>A0ABW2BZW0</accession>
<dbReference type="NCBIfam" id="TIGR04312">
    <property type="entry name" value="choice_anch_B"/>
    <property type="match status" value="1"/>
</dbReference>
<dbReference type="RefSeq" id="WP_390183607.1">
    <property type="nucleotide sequence ID" value="NZ_JBHMBO010000029.1"/>
</dbReference>
<name>A0ABW2BZW0_9PSEU</name>
<dbReference type="Pfam" id="PF01483">
    <property type="entry name" value="P_proprotein"/>
    <property type="match status" value="1"/>
</dbReference>
<protein>
    <submittedName>
        <fullName evidence="5">Choice-of-anchor B family protein</fullName>
    </submittedName>
</protein>
<dbReference type="EMBL" id="JBHSXX010000001">
    <property type="protein sequence ID" value="MFC6868572.1"/>
    <property type="molecule type" value="Genomic_DNA"/>
</dbReference>
<dbReference type="SUPFAM" id="SSF49785">
    <property type="entry name" value="Galactose-binding domain-like"/>
    <property type="match status" value="1"/>
</dbReference>
<keyword evidence="1" id="KW-0645">Protease</keyword>
<dbReference type="Gene3D" id="2.60.120.260">
    <property type="entry name" value="Galactose-binding domain-like"/>
    <property type="match status" value="1"/>
</dbReference>
<dbReference type="PROSITE" id="PS51829">
    <property type="entry name" value="P_HOMO_B"/>
    <property type="match status" value="1"/>
</dbReference>
<reference evidence="6" key="1">
    <citation type="journal article" date="2019" name="Int. J. Syst. Evol. Microbiol.">
        <title>The Global Catalogue of Microorganisms (GCM) 10K type strain sequencing project: providing services to taxonomists for standard genome sequencing and annotation.</title>
        <authorList>
            <consortium name="The Broad Institute Genomics Platform"/>
            <consortium name="The Broad Institute Genome Sequencing Center for Infectious Disease"/>
            <person name="Wu L."/>
            <person name="Ma J."/>
        </authorList>
    </citation>
    <scope>NUCLEOTIDE SEQUENCE [LARGE SCALE GENOMIC DNA]</scope>
    <source>
        <strain evidence="6">KCTC 32255</strain>
    </source>
</reference>
<feature type="signal peptide" evidence="3">
    <location>
        <begin position="1"/>
        <end position="31"/>
    </location>
</feature>
<proteinExistence type="predicted"/>